<feature type="chain" id="PRO_5002064367" evidence="2">
    <location>
        <begin position="34"/>
        <end position="62"/>
    </location>
</feature>
<reference evidence="3" key="1">
    <citation type="submission" date="2014-09" db="EMBL/GenBank/DDBJ databases">
        <authorList>
            <person name="Magalhaes I.L.F."/>
            <person name="Oliveira U."/>
            <person name="Santos F.R."/>
            <person name="Vidigal T.H.D.A."/>
            <person name="Brescovit A.D."/>
            <person name="Santos A.J."/>
        </authorList>
    </citation>
    <scope>NUCLEOTIDE SEQUENCE</scope>
    <source>
        <tissue evidence="3">Shoot tissue taken approximately 20 cm above the soil surface</tissue>
    </source>
</reference>
<sequence length="62" mass="6049">MRAAGAGVAACGPLVPAATAMLWAMLAPALTPATKTLPRSPWSDSQGSAPDAAQLSVAQASS</sequence>
<feature type="region of interest" description="Disordered" evidence="1">
    <location>
        <begin position="34"/>
        <end position="62"/>
    </location>
</feature>
<keyword evidence="2" id="KW-0732">Signal</keyword>
<reference evidence="3" key="2">
    <citation type="journal article" date="2015" name="Data Brief">
        <title>Shoot transcriptome of the giant reed, Arundo donax.</title>
        <authorList>
            <person name="Barrero R.A."/>
            <person name="Guerrero F.D."/>
            <person name="Moolhuijzen P."/>
            <person name="Goolsby J.A."/>
            <person name="Tidwell J."/>
            <person name="Bellgard S.E."/>
            <person name="Bellgard M.I."/>
        </authorList>
    </citation>
    <scope>NUCLEOTIDE SEQUENCE</scope>
    <source>
        <tissue evidence="3">Shoot tissue taken approximately 20 cm above the soil surface</tissue>
    </source>
</reference>
<dbReference type="AlphaFoldDB" id="A0A0A9EKB6"/>
<name>A0A0A9EKB6_ARUDO</name>
<evidence type="ECO:0000256" key="2">
    <source>
        <dbReference type="SAM" id="SignalP"/>
    </source>
</evidence>
<dbReference type="EMBL" id="GBRH01199585">
    <property type="protein sequence ID" value="JAD98310.1"/>
    <property type="molecule type" value="Transcribed_RNA"/>
</dbReference>
<protein>
    <submittedName>
        <fullName evidence="3">Uncharacterized protein</fullName>
    </submittedName>
</protein>
<proteinExistence type="predicted"/>
<evidence type="ECO:0000313" key="3">
    <source>
        <dbReference type="EMBL" id="JAD98310.1"/>
    </source>
</evidence>
<feature type="signal peptide" evidence="2">
    <location>
        <begin position="1"/>
        <end position="33"/>
    </location>
</feature>
<accession>A0A0A9EKB6</accession>
<evidence type="ECO:0000256" key="1">
    <source>
        <dbReference type="SAM" id="MobiDB-lite"/>
    </source>
</evidence>
<organism evidence="3">
    <name type="scientific">Arundo donax</name>
    <name type="common">Giant reed</name>
    <name type="synonym">Donax arundinaceus</name>
    <dbReference type="NCBI Taxonomy" id="35708"/>
    <lineage>
        <taxon>Eukaryota</taxon>
        <taxon>Viridiplantae</taxon>
        <taxon>Streptophyta</taxon>
        <taxon>Embryophyta</taxon>
        <taxon>Tracheophyta</taxon>
        <taxon>Spermatophyta</taxon>
        <taxon>Magnoliopsida</taxon>
        <taxon>Liliopsida</taxon>
        <taxon>Poales</taxon>
        <taxon>Poaceae</taxon>
        <taxon>PACMAD clade</taxon>
        <taxon>Arundinoideae</taxon>
        <taxon>Arundineae</taxon>
        <taxon>Arundo</taxon>
    </lineage>
</organism>